<dbReference type="WBParaSite" id="ALUE_0000261401-mRNA-1">
    <property type="protein sequence ID" value="ALUE_0000261401-mRNA-1"/>
    <property type="gene ID" value="ALUE_0000261401"/>
</dbReference>
<name>A0A0M3HM69_ASCLU</name>
<sequence>MNWRLLFVIFERSMTRYLQFGLSFLSFLLH</sequence>
<accession>A0A0M3HM69</accession>
<reference evidence="2" key="1">
    <citation type="submission" date="2017-02" db="UniProtKB">
        <authorList>
            <consortium name="WormBaseParasite"/>
        </authorList>
    </citation>
    <scope>IDENTIFICATION</scope>
</reference>
<proteinExistence type="predicted"/>
<dbReference type="Proteomes" id="UP000036681">
    <property type="component" value="Unplaced"/>
</dbReference>
<protein>
    <submittedName>
        <fullName evidence="2">Uncharacterized protein</fullName>
    </submittedName>
</protein>
<organism evidence="1 2">
    <name type="scientific">Ascaris lumbricoides</name>
    <name type="common">Giant roundworm</name>
    <dbReference type="NCBI Taxonomy" id="6252"/>
    <lineage>
        <taxon>Eukaryota</taxon>
        <taxon>Metazoa</taxon>
        <taxon>Ecdysozoa</taxon>
        <taxon>Nematoda</taxon>
        <taxon>Chromadorea</taxon>
        <taxon>Rhabditida</taxon>
        <taxon>Spirurina</taxon>
        <taxon>Ascaridomorpha</taxon>
        <taxon>Ascaridoidea</taxon>
        <taxon>Ascarididae</taxon>
        <taxon>Ascaris</taxon>
    </lineage>
</organism>
<evidence type="ECO:0000313" key="2">
    <source>
        <dbReference type="WBParaSite" id="ALUE_0000261401-mRNA-1"/>
    </source>
</evidence>
<keyword evidence="1" id="KW-1185">Reference proteome</keyword>
<evidence type="ECO:0000313" key="1">
    <source>
        <dbReference type="Proteomes" id="UP000036681"/>
    </source>
</evidence>
<dbReference type="AlphaFoldDB" id="A0A0M3HM69"/>